<organism evidence="2 3">
    <name type="scientific">Litomosoides sigmodontis</name>
    <name type="common">Filarial nematode worm</name>
    <dbReference type="NCBI Taxonomy" id="42156"/>
    <lineage>
        <taxon>Eukaryota</taxon>
        <taxon>Metazoa</taxon>
        <taxon>Ecdysozoa</taxon>
        <taxon>Nematoda</taxon>
        <taxon>Chromadorea</taxon>
        <taxon>Rhabditida</taxon>
        <taxon>Spirurina</taxon>
        <taxon>Spiruromorpha</taxon>
        <taxon>Filarioidea</taxon>
        <taxon>Onchocercidae</taxon>
        <taxon>Litomosoides</taxon>
    </lineage>
</organism>
<dbReference type="OrthoDB" id="5876405at2759"/>
<name>A0A3P6T3W5_LITSI</name>
<evidence type="ECO:0000256" key="1">
    <source>
        <dbReference type="SAM" id="Phobius"/>
    </source>
</evidence>
<sequence length="192" mass="22170">MFEEKEPGKPKNWSYTVTIITLIMFLNVAVIIVCRILLDSHDQNGQHWLDGKLRENLTLFLGMFAMSFCFYCCCCFCCGGSLCRWIINWNHKYLNPSKLLSSAIKTTKEAPIIHRGRKNSFFTFNVSSNDVSVMANVANDNKKRYAYANSAFINSPEYPSIRNNSKSMLMSTEEKFTACSKFKRECKRRNSF</sequence>
<dbReference type="EMBL" id="UYRX01000306">
    <property type="protein sequence ID" value="VDK79737.1"/>
    <property type="molecule type" value="Genomic_DNA"/>
</dbReference>
<dbReference type="OMA" id="GGSLCRW"/>
<proteinExistence type="predicted"/>
<keyword evidence="3" id="KW-1185">Reference proteome</keyword>
<gene>
    <name evidence="2" type="ORF">NLS_LOCUS4640</name>
</gene>
<keyword evidence="1" id="KW-1133">Transmembrane helix</keyword>
<keyword evidence="1" id="KW-0472">Membrane</keyword>
<dbReference type="Proteomes" id="UP000277928">
    <property type="component" value="Unassembled WGS sequence"/>
</dbReference>
<protein>
    <submittedName>
        <fullName evidence="2">Uncharacterized protein</fullName>
    </submittedName>
</protein>
<evidence type="ECO:0000313" key="2">
    <source>
        <dbReference type="EMBL" id="VDK79737.1"/>
    </source>
</evidence>
<dbReference type="AlphaFoldDB" id="A0A3P6T3W5"/>
<reference evidence="2 3" key="1">
    <citation type="submission" date="2018-08" db="EMBL/GenBank/DDBJ databases">
        <authorList>
            <person name="Laetsch R D."/>
            <person name="Stevens L."/>
            <person name="Kumar S."/>
            <person name="Blaxter L. M."/>
        </authorList>
    </citation>
    <scope>NUCLEOTIDE SEQUENCE [LARGE SCALE GENOMIC DNA]</scope>
</reference>
<feature type="transmembrane region" description="Helical" evidence="1">
    <location>
        <begin position="12"/>
        <end position="38"/>
    </location>
</feature>
<feature type="transmembrane region" description="Helical" evidence="1">
    <location>
        <begin position="58"/>
        <end position="87"/>
    </location>
</feature>
<keyword evidence="1" id="KW-0812">Transmembrane</keyword>
<accession>A0A3P6T3W5</accession>
<evidence type="ECO:0000313" key="3">
    <source>
        <dbReference type="Proteomes" id="UP000277928"/>
    </source>
</evidence>